<dbReference type="Pfam" id="PF13116">
    <property type="entry name" value="YhdP"/>
    <property type="match status" value="1"/>
</dbReference>
<organism evidence="4 5">
    <name type="scientific">Neptuniibacter caesariensis</name>
    <dbReference type="NCBI Taxonomy" id="207954"/>
    <lineage>
        <taxon>Bacteria</taxon>
        <taxon>Pseudomonadati</taxon>
        <taxon>Pseudomonadota</taxon>
        <taxon>Gammaproteobacteria</taxon>
        <taxon>Oceanospirillales</taxon>
        <taxon>Oceanospirillaceae</taxon>
        <taxon>Neptuniibacter</taxon>
    </lineage>
</organism>
<dbReference type="InterPro" id="IPR011836">
    <property type="entry name" value="YhdP"/>
</dbReference>
<feature type="domain" description="YhdP central" evidence="3">
    <location>
        <begin position="22"/>
        <end position="1282"/>
    </location>
</feature>
<dbReference type="InterPro" id="IPR025263">
    <property type="entry name" value="YhdP_central"/>
</dbReference>
<evidence type="ECO:0000256" key="2">
    <source>
        <dbReference type="SAM" id="Phobius"/>
    </source>
</evidence>
<comment type="caution">
    <text evidence="4">The sequence shown here is derived from an EMBL/GenBank/DDBJ whole genome shotgun (WGS) entry which is preliminary data.</text>
</comment>
<dbReference type="Proteomes" id="UP000243469">
    <property type="component" value="Unassembled WGS sequence"/>
</dbReference>
<dbReference type="NCBIfam" id="TIGR02099">
    <property type="entry name" value="YhdP family protein"/>
    <property type="match status" value="1"/>
</dbReference>
<evidence type="ECO:0000313" key="4">
    <source>
        <dbReference type="EMBL" id="PIE23986.1"/>
    </source>
</evidence>
<feature type="region of interest" description="Disordered" evidence="1">
    <location>
        <begin position="1284"/>
        <end position="1307"/>
    </location>
</feature>
<accession>A0A2G6JKM1</accession>
<evidence type="ECO:0000256" key="1">
    <source>
        <dbReference type="SAM" id="MobiDB-lite"/>
    </source>
</evidence>
<name>A0A2G6JKM1_NEPCE</name>
<evidence type="ECO:0000313" key="5">
    <source>
        <dbReference type="Proteomes" id="UP000243469"/>
    </source>
</evidence>
<dbReference type="PANTHER" id="PTHR38690:SF1">
    <property type="entry name" value="PROTEASE"/>
    <property type="match status" value="1"/>
</dbReference>
<feature type="compositionally biased region" description="Basic and acidic residues" evidence="1">
    <location>
        <begin position="1284"/>
        <end position="1298"/>
    </location>
</feature>
<gene>
    <name evidence="4" type="ORF">CSA60_03660</name>
</gene>
<protein>
    <submittedName>
        <fullName evidence="4">TIGR02099 family protein</fullName>
    </submittedName>
</protein>
<proteinExistence type="predicted"/>
<sequence length="1307" mass="143784">MALSEIPVKRHAHSTFWFLYWGVALLGALLVVAWLVIRTLVQDISDYRQDIEQQLSTQLNARVHIAVVKGHWIGPDPIINLKGLSIDGLTEHGALSLALLEGDIALDTWASIKQFSPIFSRFDLSGLTVRYDLAKRDLFADAGEDLSSATESTKPITHSDGKAKSASSGLLGLLLQQRAIALEDAKIVIHRKDGKALTVSPIQVSLTHDGQLHQLEANADLVSESSRSEITFIAEVEGNPKKDPTNLYLNISDLDQVLLNPWLAMADLELGELNASQEIWGQLDRGKLTYLTGKTAIETFRYAEYAFSDFSLHTALLRSDRGYQLQLMDLLISGKKQQLQLPHISLDVVRKAGKLRPELLMVDEINLQALNEWSDKQNYLPSEISTILATLAPHGSIRNLNVNWPDQAALTDFNLQADLVGVGISAWDDVPEIRGINGLLMANMDGGAIHLQSNDFAMKYPTLFEYRWDYNLARGVIGWRFEDEGVVLASELLNLRNKALSAAGRFSLYLPFSDDEQPLLNLQIGVQNGEGLQAKYYIPPEEVGQETYDWLVAAIKAGYIKQAGFVLNGVTRTRLDSYQMPAVQMFFDVADAEFAYQPGWPDIKGTDAFVVYSDGELVAEAQGGHILDSKIGTAWLYLPESSDQLFITGDVQGGTGDLHKILTETPLRKALDGGLDEWSMFGVAETQVDIDLPLEGTQEPQVQVQSVIENGGFGSQMKDIQFSNIAGTVVYDSRTGLSAEKLAATLFQQPVTASIKTQQKKTQVQMNGAVTADFLRDWLDLDLLRIAKGKLSYNARLDFCPGQRCNKLVVKSDLKGIAVDAPIPFAKPVNTPLPLTLVSDLGRTYQDNRSVIRLNIDDQLRAVMVNKGPKIERGQVIFGGGRPEIPQQKGLWIDGAVDSLGYDELSRFLQVSGLLKQGEGSKSAAGEQSAQLLHQISVSVKHFTFDNFSLDNVWVELSPQKEGWLVALDSPQVAGTVLIPERNVPYKVHLRHLVYASDDDDDEADVDTAPAGYAVEPGSLPAIDFIADQVNFNNKPIGRLSFAIRSTEQGAQLENIKLDLERADITGYIRWGKSGGEVTDLTVKLTSEDFSRVLKTWGYDKAIEIKALDAYLQLSWPGSPWAFTLDKADGEIQFTAKDGQVLDVGNTGNILRVFGILSLQSLSRRLKLDFSDLVESGVAFDQMKAHYKINQGIATTTEPFVMTGPSVGLAMQGSLDLVNETVEKDIEVALPVTGNIPLVSVLLGAPQVAGAVFLFDKIIGDPFEKFTTVKYHMSGDWGNPEIELKQREQQPEAQHSHDSIQGMASGQ</sequence>
<dbReference type="EMBL" id="PDSH01000018">
    <property type="protein sequence ID" value="PIE23986.1"/>
    <property type="molecule type" value="Genomic_DNA"/>
</dbReference>
<evidence type="ECO:0000259" key="3">
    <source>
        <dbReference type="Pfam" id="PF13116"/>
    </source>
</evidence>
<dbReference type="PANTHER" id="PTHR38690">
    <property type="entry name" value="PROTEASE-RELATED"/>
    <property type="match status" value="1"/>
</dbReference>
<feature type="transmembrane region" description="Helical" evidence="2">
    <location>
        <begin position="16"/>
        <end position="37"/>
    </location>
</feature>
<keyword evidence="2" id="KW-1133">Transmembrane helix</keyword>
<reference evidence="4 5" key="1">
    <citation type="submission" date="2017-10" db="EMBL/GenBank/DDBJ databases">
        <title>Novel microbial diversity and functional potential in the marine mammal oral microbiome.</title>
        <authorList>
            <person name="Dudek N.K."/>
            <person name="Sun C.L."/>
            <person name="Burstein D."/>
            <person name="Kantor R.S."/>
            <person name="Aliaga Goltsman D.S."/>
            <person name="Bik E.M."/>
            <person name="Thomas B.C."/>
            <person name="Banfield J.F."/>
            <person name="Relman D.A."/>
        </authorList>
    </citation>
    <scope>NUCLEOTIDE SEQUENCE [LARGE SCALE GENOMIC DNA]</scope>
    <source>
        <strain evidence="4">DOLJORAL78_47_21</strain>
    </source>
</reference>
<keyword evidence="2" id="KW-0472">Membrane</keyword>
<keyword evidence="2" id="KW-0812">Transmembrane</keyword>